<dbReference type="EMBL" id="JAASRN010000002">
    <property type="protein sequence ID" value="NIK73848.1"/>
    <property type="molecule type" value="Genomic_DNA"/>
</dbReference>
<dbReference type="SUPFAM" id="SSF51556">
    <property type="entry name" value="Metallo-dependent hydrolases"/>
    <property type="match status" value="1"/>
</dbReference>
<dbReference type="InterPro" id="IPR015991">
    <property type="entry name" value="TatD/YcfH-like"/>
</dbReference>
<evidence type="ECO:0000256" key="2">
    <source>
        <dbReference type="ARBA" id="ARBA00022723"/>
    </source>
</evidence>
<accession>A0A846MQD1</accession>
<protein>
    <submittedName>
        <fullName evidence="5">TatD DNase family protein</fullName>
        <ecNumber evidence="5">3.1.21.-</ecNumber>
    </submittedName>
</protein>
<dbReference type="GO" id="GO:0004536">
    <property type="term" value="F:DNA nuclease activity"/>
    <property type="evidence" value="ECO:0007669"/>
    <property type="project" value="InterPro"/>
</dbReference>
<dbReference type="Pfam" id="PF01026">
    <property type="entry name" value="TatD_DNase"/>
    <property type="match status" value="1"/>
</dbReference>
<evidence type="ECO:0000256" key="1">
    <source>
        <dbReference type="ARBA" id="ARBA00009275"/>
    </source>
</evidence>
<dbReference type="GO" id="GO:0016788">
    <property type="term" value="F:hydrolase activity, acting on ester bonds"/>
    <property type="evidence" value="ECO:0007669"/>
    <property type="project" value="InterPro"/>
</dbReference>
<dbReference type="PIRSF" id="PIRSF005902">
    <property type="entry name" value="DNase_TatD"/>
    <property type="match status" value="1"/>
</dbReference>
<dbReference type="EC" id="3.1.21.-" evidence="5"/>
<feature type="binding site" evidence="4">
    <location>
        <position position="7"/>
    </location>
    <ligand>
        <name>a divalent metal cation</name>
        <dbReference type="ChEBI" id="CHEBI:60240"/>
        <label>1</label>
    </ligand>
</feature>
<evidence type="ECO:0000256" key="3">
    <source>
        <dbReference type="ARBA" id="ARBA00022801"/>
    </source>
</evidence>
<feature type="binding site" evidence="4">
    <location>
        <position position="9"/>
    </location>
    <ligand>
        <name>a divalent metal cation</name>
        <dbReference type="ChEBI" id="CHEBI:60240"/>
        <label>1</label>
    </ligand>
</feature>
<keyword evidence="2 4" id="KW-0479">Metal-binding</keyword>
<dbReference type="GO" id="GO:0046872">
    <property type="term" value="F:metal ion binding"/>
    <property type="evidence" value="ECO:0007669"/>
    <property type="project" value="UniProtKB-KW"/>
</dbReference>
<dbReference type="InterPro" id="IPR001130">
    <property type="entry name" value="TatD-like"/>
</dbReference>
<keyword evidence="3 5" id="KW-0378">Hydrolase</keyword>
<comment type="caution">
    <text evidence="5">The sequence shown here is derived from an EMBL/GenBank/DDBJ whole genome shotgun (WGS) entry which is preliminary data.</text>
</comment>
<proteinExistence type="inferred from homology"/>
<dbReference type="PANTHER" id="PTHR46124:SF4">
    <property type="entry name" value="HYDROLASE TATD"/>
    <property type="match status" value="1"/>
</dbReference>
<gene>
    <name evidence="5" type="ORF">FHS56_001361</name>
</gene>
<dbReference type="InterPro" id="IPR032466">
    <property type="entry name" value="Metal_Hydrolase"/>
</dbReference>
<evidence type="ECO:0000256" key="4">
    <source>
        <dbReference type="PIRSR" id="PIRSR005902-1"/>
    </source>
</evidence>
<evidence type="ECO:0000313" key="5">
    <source>
        <dbReference type="EMBL" id="NIK73848.1"/>
    </source>
</evidence>
<feature type="binding site" evidence="4">
    <location>
        <position position="155"/>
    </location>
    <ligand>
        <name>a divalent metal cation</name>
        <dbReference type="ChEBI" id="CHEBI:60240"/>
        <label>2</label>
    </ligand>
</feature>
<reference evidence="5 6" key="1">
    <citation type="submission" date="2020-03" db="EMBL/GenBank/DDBJ databases">
        <title>Genomic Encyclopedia of Type Strains, Phase IV (KMG-IV): sequencing the most valuable type-strain genomes for metagenomic binning, comparative biology and taxonomic classification.</title>
        <authorList>
            <person name="Goeker M."/>
        </authorList>
    </citation>
    <scope>NUCLEOTIDE SEQUENCE [LARGE SCALE GENOMIC DNA]</scope>
    <source>
        <strain evidence="5 6">DSM 5718</strain>
    </source>
</reference>
<dbReference type="AlphaFoldDB" id="A0A846MQD1"/>
<dbReference type="RefSeq" id="WP_166919111.1">
    <property type="nucleotide sequence ID" value="NZ_JAASRN010000002.1"/>
</dbReference>
<feature type="binding site" evidence="4">
    <location>
        <position position="94"/>
    </location>
    <ligand>
        <name>a divalent metal cation</name>
        <dbReference type="ChEBI" id="CHEBI:60240"/>
        <label>1</label>
    </ligand>
</feature>
<dbReference type="NCBIfam" id="TIGR00010">
    <property type="entry name" value="YchF/TatD family DNA exonuclease"/>
    <property type="match status" value="1"/>
</dbReference>
<name>A0A846MQD1_9BACT</name>
<dbReference type="Gene3D" id="3.20.20.140">
    <property type="entry name" value="Metal-dependent hydrolases"/>
    <property type="match status" value="1"/>
</dbReference>
<dbReference type="FunFam" id="3.20.20.140:FF:000005">
    <property type="entry name" value="TatD family hydrolase"/>
    <property type="match status" value="1"/>
</dbReference>
<comment type="similarity">
    <text evidence="1">Belongs to the metallo-dependent hydrolases superfamily. TatD-type hydrolase family.</text>
</comment>
<evidence type="ECO:0000313" key="6">
    <source>
        <dbReference type="Proteomes" id="UP000537126"/>
    </source>
</evidence>
<feature type="binding site" evidence="4">
    <location>
        <position position="130"/>
    </location>
    <ligand>
        <name>a divalent metal cation</name>
        <dbReference type="ChEBI" id="CHEBI:60240"/>
        <label>2</label>
    </ligand>
</feature>
<dbReference type="PANTHER" id="PTHR46124">
    <property type="entry name" value="D-AMINOACYL-TRNA DEACYLASE"/>
    <property type="match status" value="1"/>
</dbReference>
<sequence>MHWTDTHCHLYLPEFENDRSAVVSLALAQGVHRIILPNIDSNSIGSMLRLEEAYPGQCFAAMGLHPCSVKENFEEELRLVEEWLHRRPFVAIGEMGTDRYWDTSFWEQQVEAFKIQANWAKKMGLPLIIHCRESMDETIDLLEQLQDGSLQGVFHCFNGSVEQAARIEALGFYVGLGGVTTFKKAGMERVVPQLNPARILLETDAPYLSPVPYRGKRNEPAYIPLIAQRVAELLGCSLEQLSAQTEENVQRLFFDQKS</sequence>
<dbReference type="Proteomes" id="UP000537126">
    <property type="component" value="Unassembled WGS sequence"/>
</dbReference>
<dbReference type="GO" id="GO:0005829">
    <property type="term" value="C:cytosol"/>
    <property type="evidence" value="ECO:0007669"/>
    <property type="project" value="TreeGrafter"/>
</dbReference>
<organism evidence="5 6">
    <name type="scientific">Thermonema lapsum</name>
    <dbReference type="NCBI Taxonomy" id="28195"/>
    <lineage>
        <taxon>Bacteria</taxon>
        <taxon>Pseudomonadati</taxon>
        <taxon>Bacteroidota</taxon>
        <taxon>Cytophagia</taxon>
        <taxon>Cytophagales</taxon>
        <taxon>Thermonemataceae</taxon>
        <taxon>Thermonema</taxon>
    </lineage>
</organism>
<keyword evidence="6" id="KW-1185">Reference proteome</keyword>
<dbReference type="CDD" id="cd01310">
    <property type="entry name" value="TatD_DNAse"/>
    <property type="match status" value="1"/>
</dbReference>
<feature type="binding site" evidence="4">
    <location>
        <position position="204"/>
    </location>
    <ligand>
        <name>a divalent metal cation</name>
        <dbReference type="ChEBI" id="CHEBI:60240"/>
        <label>1</label>
    </ligand>
</feature>